<sequence length="290" mass="31753">MVRFGCGIPTNLIPSRIHHPQLPERHGLGRHRSFHDLARLQRGREQIGGNLAGVVAGLRDRGLGEPPHPAVLEHGVLGVDAFDEMAVVVVDVGGDARQLVVVVAAGGRPQDRFTVDPGLAHPDLGLGFGAAVLTEDHGFDRIGALLHQSRHRVERHHRRDADDERDQDRRRQELPDETPEARATRSSSLRVRLRNTAMEPNSTQNGSTCSDTDGVRRNERKATFIVVTPAMLPVRRSSSTKSITKTRLKIVANTARIIRKKRTRDSGRGSSRSWPGLTASAATGPWRSGG</sequence>
<keyword evidence="2" id="KW-1185">Reference proteome</keyword>
<comment type="caution">
    <text evidence="1">The sequence shown here is derived from an EMBL/GenBank/DDBJ whole genome shotgun (WGS) entry which is preliminary data.</text>
</comment>
<gene>
    <name evidence="1" type="ORF">MRB53_031084</name>
</gene>
<accession>A0ACC2KNG0</accession>
<evidence type="ECO:0000313" key="2">
    <source>
        <dbReference type="Proteomes" id="UP001234297"/>
    </source>
</evidence>
<dbReference type="Proteomes" id="UP001234297">
    <property type="component" value="Chromosome 10"/>
</dbReference>
<reference evidence="1 2" key="1">
    <citation type="journal article" date="2022" name="Hortic Res">
        <title>A haplotype resolved chromosomal level avocado genome allows analysis of novel avocado genes.</title>
        <authorList>
            <person name="Nath O."/>
            <person name="Fletcher S.J."/>
            <person name="Hayward A."/>
            <person name="Shaw L.M."/>
            <person name="Masouleh A.K."/>
            <person name="Furtado A."/>
            <person name="Henry R.J."/>
            <person name="Mitter N."/>
        </authorList>
    </citation>
    <scope>NUCLEOTIDE SEQUENCE [LARGE SCALE GENOMIC DNA]</scope>
    <source>
        <strain evidence="2">cv. Hass</strain>
    </source>
</reference>
<evidence type="ECO:0000313" key="1">
    <source>
        <dbReference type="EMBL" id="KAJ8622555.1"/>
    </source>
</evidence>
<dbReference type="EMBL" id="CM056818">
    <property type="protein sequence ID" value="KAJ8622555.1"/>
    <property type="molecule type" value="Genomic_DNA"/>
</dbReference>
<protein>
    <submittedName>
        <fullName evidence="1">Uncharacterized protein</fullName>
    </submittedName>
</protein>
<name>A0ACC2KNG0_PERAE</name>
<organism evidence="1 2">
    <name type="scientific">Persea americana</name>
    <name type="common">Avocado</name>
    <dbReference type="NCBI Taxonomy" id="3435"/>
    <lineage>
        <taxon>Eukaryota</taxon>
        <taxon>Viridiplantae</taxon>
        <taxon>Streptophyta</taxon>
        <taxon>Embryophyta</taxon>
        <taxon>Tracheophyta</taxon>
        <taxon>Spermatophyta</taxon>
        <taxon>Magnoliopsida</taxon>
        <taxon>Magnoliidae</taxon>
        <taxon>Laurales</taxon>
        <taxon>Lauraceae</taxon>
        <taxon>Persea</taxon>
    </lineage>
</organism>
<proteinExistence type="predicted"/>